<dbReference type="EMBL" id="CP060828">
    <property type="protein sequence ID" value="QNP74244.1"/>
    <property type="molecule type" value="Genomic_DNA"/>
</dbReference>
<evidence type="ECO:0000313" key="2">
    <source>
        <dbReference type="Proteomes" id="UP000516052"/>
    </source>
</evidence>
<proteinExistence type="predicted"/>
<dbReference type="SUPFAM" id="SSF89372">
    <property type="entry name" value="Fucose-specific lectin"/>
    <property type="match status" value="1"/>
</dbReference>
<dbReference type="KEGG" id="sroi:IAG44_35520"/>
<dbReference type="Proteomes" id="UP000516052">
    <property type="component" value="Chromosome"/>
</dbReference>
<keyword evidence="2" id="KW-1185">Reference proteome</keyword>
<dbReference type="AlphaFoldDB" id="A0A7H0IN78"/>
<organism evidence="1 2">
    <name type="scientific">Streptomyces roseirectus</name>
    <dbReference type="NCBI Taxonomy" id="2768066"/>
    <lineage>
        <taxon>Bacteria</taxon>
        <taxon>Bacillati</taxon>
        <taxon>Actinomycetota</taxon>
        <taxon>Actinomycetes</taxon>
        <taxon>Kitasatosporales</taxon>
        <taxon>Streptomycetaceae</taxon>
        <taxon>Streptomyces</taxon>
    </lineage>
</organism>
<gene>
    <name evidence="1" type="ORF">IAG44_35520</name>
</gene>
<sequence length="575" mass="61565">MGCRHGNVLVGAALHGADRLRVGEVPTELEGLLLDVLRGVLAEEEIGDWGRVYREAVAARGHRLGVVPVELAELPVTSGYGLAELRACAREVAEEAVVCANVSFLSTEALAEGEPLWSEEFVAGVRGAGFGVVGFAGVSHGGGAEGGSFRATWELVDFHAGHDPSSTLLFDAPASTHVSFTTHSRTEQNTDLIRALDDLTRACDAAVADLAPGDLAPGQVHVGIAWAVMKLFVLLRAICADDPPEIPLRFVFPRAATTVHHHRRDLALDLKNPAPRLRYTGERPPSPSGDLEYATYRADGGWSAPVPLGLPSVTAPSLASYRGDLHLVFARPGDHRLMWSRLRAGVWRTPVPVGRSGSRQRVALTVHEDLLYAFHTTPDGEVLWSRFDGSAWTREVRMDGWDSPVSPDIASHDGHLWIAHRDHGGRTHVDRLDKDHTSDFTHRFDDSASDSAPALVSTDTATDTAAGTALWIAHRGLDDKVHVSYSSAPTNPAAWQTHAPAHDLLTQRSPTLVAHPDLGPLLLARGADGRLRLGARTEAGGWGGIDAPAGEEGLPALDAGGAAYHGGKLYVIHRR</sequence>
<protein>
    <submittedName>
        <fullName evidence="1">Uncharacterized protein</fullName>
    </submittedName>
</protein>
<accession>A0A7H0IN78</accession>
<name>A0A7H0IN78_9ACTN</name>
<evidence type="ECO:0000313" key="1">
    <source>
        <dbReference type="EMBL" id="QNP74244.1"/>
    </source>
</evidence>
<reference evidence="1 2" key="1">
    <citation type="submission" date="2020-08" db="EMBL/GenBank/DDBJ databases">
        <title>A novel species.</title>
        <authorList>
            <person name="Gao J."/>
        </authorList>
    </citation>
    <scope>NUCLEOTIDE SEQUENCE [LARGE SCALE GENOMIC DNA]</scope>
    <source>
        <strain evidence="1 2">CRXT-G-22</strain>
    </source>
</reference>
<dbReference type="RefSeq" id="WP_187751169.1">
    <property type="nucleotide sequence ID" value="NZ_CP060828.1"/>
</dbReference>